<feature type="non-terminal residue" evidence="1">
    <location>
        <position position="68"/>
    </location>
</feature>
<feature type="non-terminal residue" evidence="1">
    <location>
        <position position="1"/>
    </location>
</feature>
<sequence>WTRTAPSSWLPSSTCQPTAFACVPANAWTPVSRSAFTPAKVKVSRPESCGSVTGKRAACSFKHRSCRA</sequence>
<evidence type="ECO:0000313" key="1">
    <source>
        <dbReference type="EMBL" id="CAA9521239.1"/>
    </source>
</evidence>
<protein>
    <submittedName>
        <fullName evidence="1">Uncharacterized protein</fullName>
    </submittedName>
</protein>
<organism evidence="1">
    <name type="scientific">uncultured Sphingomonas sp</name>
    <dbReference type="NCBI Taxonomy" id="158754"/>
    <lineage>
        <taxon>Bacteria</taxon>
        <taxon>Pseudomonadati</taxon>
        <taxon>Pseudomonadota</taxon>
        <taxon>Alphaproteobacteria</taxon>
        <taxon>Sphingomonadales</taxon>
        <taxon>Sphingomonadaceae</taxon>
        <taxon>Sphingomonas</taxon>
        <taxon>environmental samples</taxon>
    </lineage>
</organism>
<proteinExistence type="predicted"/>
<dbReference type="EMBL" id="CADCWB010000137">
    <property type="protein sequence ID" value="CAA9521239.1"/>
    <property type="molecule type" value="Genomic_DNA"/>
</dbReference>
<accession>A0A6J4TEG4</accession>
<name>A0A6J4TEG4_9SPHN</name>
<gene>
    <name evidence="1" type="ORF">AVDCRST_MAG62-1122</name>
</gene>
<reference evidence="1" key="1">
    <citation type="submission" date="2020-02" db="EMBL/GenBank/DDBJ databases">
        <authorList>
            <person name="Meier V. D."/>
        </authorList>
    </citation>
    <scope>NUCLEOTIDE SEQUENCE</scope>
    <source>
        <strain evidence="1">AVDCRST_MAG62</strain>
    </source>
</reference>
<dbReference type="AlphaFoldDB" id="A0A6J4TEG4"/>